<sequence length="125" mass="14599">MKTKKNNQSIKDCSKKILAVRDALDIFSGKWKIPIIGALIHFREMGFKDLQRTIDGITPKMLSKELKDLEMNQLITRTVLDTRPVTVIYAITDYGETCQDIIYELYNWGVKHRQKIMHQTIEEKT</sequence>
<feature type="domain" description="HTH hxlR-type" evidence="4">
    <location>
        <begin position="13"/>
        <end position="117"/>
    </location>
</feature>
<keyword evidence="6" id="KW-1185">Reference proteome</keyword>
<dbReference type="PANTHER" id="PTHR33204">
    <property type="entry name" value="TRANSCRIPTIONAL REGULATOR, MARR FAMILY"/>
    <property type="match status" value="1"/>
</dbReference>
<dbReference type="Gene3D" id="1.10.10.10">
    <property type="entry name" value="Winged helix-like DNA-binding domain superfamily/Winged helix DNA-binding domain"/>
    <property type="match status" value="1"/>
</dbReference>
<dbReference type="Pfam" id="PF01638">
    <property type="entry name" value="HxlR"/>
    <property type="match status" value="1"/>
</dbReference>
<dbReference type="InterPro" id="IPR036390">
    <property type="entry name" value="WH_DNA-bd_sf"/>
</dbReference>
<gene>
    <name evidence="5" type="ORF">AsAng_0009720</name>
</gene>
<dbReference type="PROSITE" id="PS51118">
    <property type="entry name" value="HTH_HXLR"/>
    <property type="match status" value="1"/>
</dbReference>
<dbReference type="InterPro" id="IPR036388">
    <property type="entry name" value="WH-like_DNA-bd_sf"/>
</dbReference>
<evidence type="ECO:0000259" key="4">
    <source>
        <dbReference type="PROSITE" id="PS51118"/>
    </source>
</evidence>
<dbReference type="SUPFAM" id="SSF46785">
    <property type="entry name" value="Winged helix' DNA-binding domain"/>
    <property type="match status" value="1"/>
</dbReference>
<dbReference type="KEGG" id="aup:AsAng_0009720"/>
<evidence type="ECO:0000256" key="2">
    <source>
        <dbReference type="ARBA" id="ARBA00023125"/>
    </source>
</evidence>
<dbReference type="InterPro" id="IPR002577">
    <property type="entry name" value="HTH_HxlR"/>
</dbReference>
<protein>
    <submittedName>
        <fullName evidence="5">Helix-turn-helix transcriptional regulator</fullName>
    </submittedName>
</protein>
<proteinExistence type="predicted"/>
<keyword evidence="2" id="KW-0238">DNA-binding</keyword>
<accession>A0A915YBZ6</accession>
<dbReference type="GO" id="GO:0003677">
    <property type="term" value="F:DNA binding"/>
    <property type="evidence" value="ECO:0007669"/>
    <property type="project" value="UniProtKB-KW"/>
</dbReference>
<keyword evidence="1" id="KW-0805">Transcription regulation</keyword>
<evidence type="ECO:0000313" key="5">
    <source>
        <dbReference type="EMBL" id="BDS10264.1"/>
    </source>
</evidence>
<evidence type="ECO:0000313" key="6">
    <source>
        <dbReference type="Proteomes" id="UP001060919"/>
    </source>
</evidence>
<name>A0A915YBZ6_9BACT</name>
<dbReference type="AlphaFoldDB" id="A0A915YBZ6"/>
<keyword evidence="3" id="KW-0804">Transcription</keyword>
<reference evidence="5" key="1">
    <citation type="submission" date="2022-09" db="EMBL/GenBank/DDBJ databases">
        <title>Aureispira anguillicida sp. nov., isolated from Leptocephalus of Japanese eel Anguilla japonica.</title>
        <authorList>
            <person name="Yuasa K."/>
            <person name="Mekata T."/>
            <person name="Ikunari K."/>
        </authorList>
    </citation>
    <scope>NUCLEOTIDE SEQUENCE</scope>
    <source>
        <strain evidence="5">EL160426</strain>
    </source>
</reference>
<dbReference type="Proteomes" id="UP001060919">
    <property type="component" value="Chromosome"/>
</dbReference>
<evidence type="ECO:0000256" key="1">
    <source>
        <dbReference type="ARBA" id="ARBA00023015"/>
    </source>
</evidence>
<evidence type="ECO:0000256" key="3">
    <source>
        <dbReference type="ARBA" id="ARBA00023163"/>
    </source>
</evidence>
<dbReference type="RefSeq" id="WP_264791591.1">
    <property type="nucleotide sequence ID" value="NZ_AP026867.1"/>
</dbReference>
<organism evidence="5 6">
    <name type="scientific">Aureispira anguillae</name>
    <dbReference type="NCBI Taxonomy" id="2864201"/>
    <lineage>
        <taxon>Bacteria</taxon>
        <taxon>Pseudomonadati</taxon>
        <taxon>Bacteroidota</taxon>
        <taxon>Saprospiria</taxon>
        <taxon>Saprospirales</taxon>
        <taxon>Saprospiraceae</taxon>
        <taxon>Aureispira</taxon>
    </lineage>
</organism>
<dbReference type="EMBL" id="AP026867">
    <property type="protein sequence ID" value="BDS10264.1"/>
    <property type="molecule type" value="Genomic_DNA"/>
</dbReference>